<sequence>MKTFQIQSGDVDGIFEAKDYKDALRRALAGKDHFNLGVLVRFREVQIGHGKKIFPIGNCWEYLNPKAI</sequence>
<gene>
    <name evidence="1" type="ORF">ENI13_01645</name>
</gene>
<comment type="caution">
    <text evidence="1">The sequence shown here is derived from an EMBL/GenBank/DDBJ whole genome shotgun (WGS) entry which is preliminary data.</text>
</comment>
<organism evidence="1">
    <name type="scientific">candidate division CPR3 bacterium</name>
    <dbReference type="NCBI Taxonomy" id="2268181"/>
    <lineage>
        <taxon>Bacteria</taxon>
        <taxon>Bacteria division CPR3</taxon>
    </lineage>
</organism>
<name>A0A7C1NXY3_UNCC3</name>
<dbReference type="Proteomes" id="UP000885695">
    <property type="component" value="Unassembled WGS sequence"/>
</dbReference>
<dbReference type="AlphaFoldDB" id="A0A7C1NXY3"/>
<proteinExistence type="predicted"/>
<dbReference type="EMBL" id="DRHL01000094">
    <property type="protein sequence ID" value="HEB13664.1"/>
    <property type="molecule type" value="Genomic_DNA"/>
</dbReference>
<protein>
    <submittedName>
        <fullName evidence="1">Uncharacterized protein</fullName>
    </submittedName>
</protein>
<evidence type="ECO:0000313" key="1">
    <source>
        <dbReference type="EMBL" id="HEB13664.1"/>
    </source>
</evidence>
<reference evidence="1" key="1">
    <citation type="journal article" date="2020" name="mSystems">
        <title>Genome- and Community-Level Interaction Insights into Carbon Utilization and Element Cycling Functions of Hydrothermarchaeota in Hydrothermal Sediment.</title>
        <authorList>
            <person name="Zhou Z."/>
            <person name="Liu Y."/>
            <person name="Xu W."/>
            <person name="Pan J."/>
            <person name="Luo Z.H."/>
            <person name="Li M."/>
        </authorList>
    </citation>
    <scope>NUCLEOTIDE SEQUENCE [LARGE SCALE GENOMIC DNA]</scope>
    <source>
        <strain evidence="1">HyVt-369</strain>
    </source>
</reference>
<accession>A0A7C1NXY3</accession>